<protein>
    <submittedName>
        <fullName evidence="4">ERAD-associated protein</fullName>
    </submittedName>
</protein>
<dbReference type="GeneID" id="85227720"/>
<evidence type="ECO:0000256" key="1">
    <source>
        <dbReference type="ARBA" id="ARBA00038101"/>
    </source>
</evidence>
<evidence type="ECO:0000256" key="2">
    <source>
        <dbReference type="SAM" id="Phobius"/>
    </source>
</evidence>
<keyword evidence="5" id="KW-1185">Reference proteome</keyword>
<evidence type="ECO:0000313" key="5">
    <source>
        <dbReference type="Proteomes" id="UP001217754"/>
    </source>
</evidence>
<proteinExistence type="inferred from homology"/>
<dbReference type="GO" id="GO:0005789">
    <property type="term" value="C:endoplasmic reticulum membrane"/>
    <property type="evidence" value="ECO:0007669"/>
    <property type="project" value="TreeGrafter"/>
</dbReference>
<dbReference type="InterPro" id="IPR011990">
    <property type="entry name" value="TPR-like_helical_dom_sf"/>
</dbReference>
<dbReference type="Gene3D" id="1.25.40.10">
    <property type="entry name" value="Tetratricopeptide repeat domain"/>
    <property type="match status" value="2"/>
</dbReference>
<dbReference type="Proteomes" id="UP001217754">
    <property type="component" value="Chromosome 8"/>
</dbReference>
<name>A0AAF0F1G7_9BASI</name>
<dbReference type="EMBL" id="CP119965">
    <property type="protein sequence ID" value="WFD41076.1"/>
    <property type="molecule type" value="Genomic_DNA"/>
</dbReference>
<keyword evidence="2" id="KW-1133">Transmembrane helix</keyword>
<dbReference type="AlphaFoldDB" id="A0AAF0F1G7"/>
<evidence type="ECO:0000256" key="3">
    <source>
        <dbReference type="SAM" id="SignalP"/>
    </source>
</evidence>
<sequence length="961" mass="105621">MRLRWVVGLVLASCVGAQHSNAETAYQDALAQLRELVDTSIDPVVTSSTPWLGALVERAAHLAERVGMDGVGRRMRVDAQQWSLRHRAKATEPAGLSERVAAWLDQSPTRGAPREPHTFYDVPDHALWPDWDFDAVKAGRAQARKQHMAVLNGWEQAMWGPFVADLFDAPNEAVQRVIDAHDAAERYAMLSSWIANVSKSYVPETLLTALERKKDTKKATEAKHKRARAIAQLEWAAFEGEMSPESVIDATFDAANATGRPLNVHADALWVLGEHSLWGTHGAQPNISRAIRAFERLADTGNATAHARLGFLYNSPLLTTLYGIEPQPERSHVHYTLGAQEGERAAQLAVGYRYDRGLGVPPDCMEALAWYDAAAQQAYKTYLEGPIGGRRLPYAKLRLSDRAALKRGLQRGLASGMDNLLLLAKLYRPAVRRLVSQEPLALQDTHTLGGLLDAYEHQGGAFQTARLSFLAHALYRGSVVGEAEAIGAVSRDFRRAHRFALIVAEQRWPAPVALENFAWPSTRPDGTLQAAYRAAEVEESVRVHAANSAALLGQMYLRGDGVAQDFVKAKVWLTRAALDGNTRGAHALGRMFEHGWGGTPDLERASKIYESAKAKESAPDVALEMAKAYMHAQQPDKALTQLAIAGSVSDLKDARESTLLETGFEVQYLAGAIRADWAYHQNQSATNCAAGLPGLKRAAERGDWDDPIFHRAEAAHVRRDVATSLMAWAVAGASGIEEAQDNIAYVLDPVRSYLRPAPEQPTDRTALAFWANSALQGSPHAMIKLCDYLRLARGTNATAHRAAQCYLALVDGDASLVVPRWHLAQMYESGDGVLQPDYPLAKRYYDMVAALAPTDAVLTAFPALIRLHVKAFWRLLKGDDTARRLLHAYIGGKKEAQPPAKAKAKTKTPSLPDDVWLDWAVDLAVFSMGIVCLVVLMYVRRVVQRRRDAANVQLAQMQALR</sequence>
<gene>
    <name evidence="4" type="primary">HRD3</name>
    <name evidence="4" type="ORF">MJAP1_004069</name>
</gene>
<dbReference type="RefSeq" id="XP_060123973.1">
    <property type="nucleotide sequence ID" value="XM_060267990.1"/>
</dbReference>
<accession>A0AAF0F1G7</accession>
<dbReference type="PANTHER" id="PTHR11102:SF147">
    <property type="entry name" value="SEL1L ADAPTOR SUBUNIT OF ERAD E3 UBIQUITIN LIGASE"/>
    <property type="match status" value="1"/>
</dbReference>
<dbReference type="SMART" id="SM00671">
    <property type="entry name" value="SEL1"/>
    <property type="match status" value="7"/>
</dbReference>
<feature type="chain" id="PRO_5042089133" evidence="3">
    <location>
        <begin position="18"/>
        <end position="961"/>
    </location>
</feature>
<comment type="similarity">
    <text evidence="1">Belongs to the sel-1 family.</text>
</comment>
<organism evidence="4 5">
    <name type="scientific">Malassezia japonica</name>
    <dbReference type="NCBI Taxonomy" id="223818"/>
    <lineage>
        <taxon>Eukaryota</taxon>
        <taxon>Fungi</taxon>
        <taxon>Dikarya</taxon>
        <taxon>Basidiomycota</taxon>
        <taxon>Ustilaginomycotina</taxon>
        <taxon>Malasseziomycetes</taxon>
        <taxon>Malasseziales</taxon>
        <taxon>Malasseziaceae</taxon>
        <taxon>Malassezia</taxon>
    </lineage>
</organism>
<dbReference type="SUPFAM" id="SSF81901">
    <property type="entry name" value="HCP-like"/>
    <property type="match status" value="3"/>
</dbReference>
<dbReference type="PANTHER" id="PTHR11102">
    <property type="entry name" value="SEL-1-LIKE PROTEIN"/>
    <property type="match status" value="1"/>
</dbReference>
<keyword evidence="2" id="KW-0472">Membrane</keyword>
<reference evidence="4" key="1">
    <citation type="submission" date="2023-03" db="EMBL/GenBank/DDBJ databases">
        <title>Mating type loci evolution in Malassezia.</title>
        <authorList>
            <person name="Coelho M.A."/>
        </authorList>
    </citation>
    <scope>NUCLEOTIDE SEQUENCE</scope>
    <source>
        <strain evidence="4">CBS 9431</strain>
    </source>
</reference>
<dbReference type="GO" id="GO:0036503">
    <property type="term" value="P:ERAD pathway"/>
    <property type="evidence" value="ECO:0007669"/>
    <property type="project" value="TreeGrafter"/>
</dbReference>
<dbReference type="Pfam" id="PF08238">
    <property type="entry name" value="Sel1"/>
    <property type="match status" value="5"/>
</dbReference>
<evidence type="ECO:0000313" key="4">
    <source>
        <dbReference type="EMBL" id="WFD41076.1"/>
    </source>
</evidence>
<feature type="signal peptide" evidence="3">
    <location>
        <begin position="1"/>
        <end position="17"/>
    </location>
</feature>
<keyword evidence="3" id="KW-0732">Signal</keyword>
<dbReference type="InterPro" id="IPR006597">
    <property type="entry name" value="Sel1-like"/>
</dbReference>
<keyword evidence="2" id="KW-0812">Transmembrane</keyword>
<dbReference type="InterPro" id="IPR050767">
    <property type="entry name" value="Sel1_AlgK"/>
</dbReference>
<feature type="transmembrane region" description="Helical" evidence="2">
    <location>
        <begin position="916"/>
        <end position="939"/>
    </location>
</feature>